<dbReference type="Gene3D" id="3.10.129.10">
    <property type="entry name" value="Hotdog Thioesterase"/>
    <property type="match status" value="1"/>
</dbReference>
<dbReference type="GO" id="GO:0016790">
    <property type="term" value="F:thiolester hydrolase activity"/>
    <property type="evidence" value="ECO:0007669"/>
    <property type="project" value="UniProtKB-ARBA"/>
</dbReference>
<dbReference type="SUPFAM" id="SSF54637">
    <property type="entry name" value="Thioesterase/thiol ester dehydrase-isomerase"/>
    <property type="match status" value="1"/>
</dbReference>
<name>A0A5C8PFB2_9HYPH</name>
<dbReference type="InterPro" id="IPR006683">
    <property type="entry name" value="Thioestr_dom"/>
</dbReference>
<reference evidence="2 3" key="1">
    <citation type="submission" date="2019-06" db="EMBL/GenBank/DDBJ databases">
        <title>New taxonomy in bacterial strain CC-CFT640, isolated from vineyard.</title>
        <authorList>
            <person name="Lin S.-Y."/>
            <person name="Tsai C.-F."/>
            <person name="Young C.-C."/>
        </authorList>
    </citation>
    <scope>NUCLEOTIDE SEQUENCE [LARGE SCALE GENOMIC DNA]</scope>
    <source>
        <strain evidence="2 3">CC-CFT640</strain>
    </source>
</reference>
<sequence>MGGDGAHDRFPGSCTVRRILAEERTEGVMAFMTVEQAQEMLEPGGHFPSWVAELGLRIEAISAQGLRARLPRAPHIQRAGGVVLGQALMAMADTMLVFTFAEALGRLPSMATISLTTNFMRAAVDCDVIGQARALKLGRSTVFGEVTFFTDADPAPIAQSTAAFAVLPDGNAKFTRVGAKGV</sequence>
<feature type="domain" description="Thioesterase" evidence="1">
    <location>
        <begin position="80"/>
        <end position="152"/>
    </location>
</feature>
<dbReference type="OrthoDB" id="8588611at2"/>
<dbReference type="CDD" id="cd03443">
    <property type="entry name" value="PaaI_thioesterase"/>
    <property type="match status" value="1"/>
</dbReference>
<accession>A0A5C8PFB2</accession>
<dbReference type="InterPro" id="IPR029069">
    <property type="entry name" value="HotDog_dom_sf"/>
</dbReference>
<proteinExistence type="predicted"/>
<comment type="caution">
    <text evidence="2">The sequence shown here is derived from an EMBL/GenBank/DDBJ whole genome shotgun (WGS) entry which is preliminary data.</text>
</comment>
<dbReference type="AlphaFoldDB" id="A0A5C8PFB2"/>
<dbReference type="Pfam" id="PF03061">
    <property type="entry name" value="4HBT"/>
    <property type="match status" value="1"/>
</dbReference>
<keyword evidence="3" id="KW-1185">Reference proteome</keyword>
<dbReference type="EMBL" id="VDUZ01000037">
    <property type="protein sequence ID" value="TXL72028.1"/>
    <property type="molecule type" value="Genomic_DNA"/>
</dbReference>
<gene>
    <name evidence="2" type="ORF">FHP25_27750</name>
</gene>
<evidence type="ECO:0000259" key="1">
    <source>
        <dbReference type="Pfam" id="PF03061"/>
    </source>
</evidence>
<dbReference type="Proteomes" id="UP000321638">
    <property type="component" value="Unassembled WGS sequence"/>
</dbReference>
<organism evidence="2 3">
    <name type="scientific">Vineibacter terrae</name>
    <dbReference type="NCBI Taxonomy" id="2586908"/>
    <lineage>
        <taxon>Bacteria</taxon>
        <taxon>Pseudomonadati</taxon>
        <taxon>Pseudomonadota</taxon>
        <taxon>Alphaproteobacteria</taxon>
        <taxon>Hyphomicrobiales</taxon>
        <taxon>Vineibacter</taxon>
    </lineage>
</organism>
<evidence type="ECO:0000313" key="2">
    <source>
        <dbReference type="EMBL" id="TXL72028.1"/>
    </source>
</evidence>
<evidence type="ECO:0000313" key="3">
    <source>
        <dbReference type="Proteomes" id="UP000321638"/>
    </source>
</evidence>
<protein>
    <submittedName>
        <fullName evidence="2">PaaI family thioesterase</fullName>
    </submittedName>
</protein>